<sequence length="329" mass="37553">MGVNVEDAKVKTAAIKLGCLVLKTPFTYLGTKVGDNMSRKHAWNEVEEKVISRLSRWKMKTLSIGGRVLKRLFPRVYALELNKNISEVSLSTRWVKSVPIKVNILAWKVKSNALPTRFNISHRGIDIDSIDCPIYNMGVETTSHVLFQCKVVRQIMRKISSWWNMDYLEVDSYEDWRAWLVSTRIHSSLKGIIEGIYNRLWWVMWNFRNKLLFDTKTPEKALIFDNLYHFGQQAKPRYPKFTLDAVLQPVTELLLALPAAETIKSPATQVLEEASVVKNTTTATEGLSKSGKLGVESPSQIPEEKAKKPDAAYFKILIPNGKNQDKMPK</sequence>
<dbReference type="InterPro" id="IPR026960">
    <property type="entry name" value="RVT-Znf"/>
</dbReference>
<gene>
    <name evidence="3" type="ORF">Tci_537192</name>
</gene>
<evidence type="ECO:0000256" key="1">
    <source>
        <dbReference type="SAM" id="MobiDB-lite"/>
    </source>
</evidence>
<evidence type="ECO:0000313" key="3">
    <source>
        <dbReference type="EMBL" id="GEZ65219.1"/>
    </source>
</evidence>
<dbReference type="GO" id="GO:0003964">
    <property type="term" value="F:RNA-directed DNA polymerase activity"/>
    <property type="evidence" value="ECO:0007669"/>
    <property type="project" value="UniProtKB-KW"/>
</dbReference>
<feature type="region of interest" description="Disordered" evidence="1">
    <location>
        <begin position="285"/>
        <end position="308"/>
    </location>
</feature>
<keyword evidence="3" id="KW-0548">Nucleotidyltransferase</keyword>
<dbReference type="PANTHER" id="PTHR33116">
    <property type="entry name" value="REVERSE TRANSCRIPTASE ZINC-BINDING DOMAIN-CONTAINING PROTEIN-RELATED-RELATED"/>
    <property type="match status" value="1"/>
</dbReference>
<name>A0A699IGX5_TANCI</name>
<dbReference type="AlphaFoldDB" id="A0A699IGX5"/>
<comment type="caution">
    <text evidence="3">The sequence shown here is derived from an EMBL/GenBank/DDBJ whole genome shotgun (WGS) entry which is preliminary data.</text>
</comment>
<dbReference type="Pfam" id="PF13966">
    <property type="entry name" value="zf-RVT"/>
    <property type="match status" value="1"/>
</dbReference>
<dbReference type="EMBL" id="BKCJ010305585">
    <property type="protein sequence ID" value="GEZ65219.1"/>
    <property type="molecule type" value="Genomic_DNA"/>
</dbReference>
<keyword evidence="3" id="KW-0808">Transferase</keyword>
<protein>
    <submittedName>
        <fullName evidence="3">RNA-directed DNA polymerase, eukaryota</fullName>
    </submittedName>
</protein>
<feature type="domain" description="Reverse transcriptase zinc-binding" evidence="2">
    <location>
        <begin position="76"/>
        <end position="155"/>
    </location>
</feature>
<reference evidence="3" key="1">
    <citation type="journal article" date="2019" name="Sci. Rep.">
        <title>Draft genome of Tanacetum cinerariifolium, the natural source of mosquito coil.</title>
        <authorList>
            <person name="Yamashiro T."/>
            <person name="Shiraishi A."/>
            <person name="Satake H."/>
            <person name="Nakayama K."/>
        </authorList>
    </citation>
    <scope>NUCLEOTIDE SEQUENCE</scope>
</reference>
<evidence type="ECO:0000259" key="2">
    <source>
        <dbReference type="Pfam" id="PF13966"/>
    </source>
</evidence>
<dbReference type="PANTHER" id="PTHR33116:SF78">
    <property type="entry name" value="OS12G0587133 PROTEIN"/>
    <property type="match status" value="1"/>
</dbReference>
<keyword evidence="3" id="KW-0695">RNA-directed DNA polymerase</keyword>
<organism evidence="3">
    <name type="scientific">Tanacetum cinerariifolium</name>
    <name type="common">Dalmatian daisy</name>
    <name type="synonym">Chrysanthemum cinerariifolium</name>
    <dbReference type="NCBI Taxonomy" id="118510"/>
    <lineage>
        <taxon>Eukaryota</taxon>
        <taxon>Viridiplantae</taxon>
        <taxon>Streptophyta</taxon>
        <taxon>Embryophyta</taxon>
        <taxon>Tracheophyta</taxon>
        <taxon>Spermatophyta</taxon>
        <taxon>Magnoliopsida</taxon>
        <taxon>eudicotyledons</taxon>
        <taxon>Gunneridae</taxon>
        <taxon>Pentapetalae</taxon>
        <taxon>asterids</taxon>
        <taxon>campanulids</taxon>
        <taxon>Asterales</taxon>
        <taxon>Asteraceae</taxon>
        <taxon>Asteroideae</taxon>
        <taxon>Anthemideae</taxon>
        <taxon>Anthemidinae</taxon>
        <taxon>Tanacetum</taxon>
    </lineage>
</organism>
<accession>A0A699IGX5</accession>
<proteinExistence type="predicted"/>